<evidence type="ECO:0000313" key="4">
    <source>
        <dbReference type="EMBL" id="MBA4607228.1"/>
    </source>
</evidence>
<dbReference type="AlphaFoldDB" id="A0A838XEK1"/>
<feature type="domain" description="CoA carboxyltransferase C-terminal" evidence="3">
    <location>
        <begin position="252"/>
        <end position="501"/>
    </location>
</feature>
<evidence type="ECO:0000256" key="1">
    <source>
        <dbReference type="ARBA" id="ARBA00022679"/>
    </source>
</evidence>
<dbReference type="GO" id="GO:0016740">
    <property type="term" value="F:transferase activity"/>
    <property type="evidence" value="ECO:0007669"/>
    <property type="project" value="UniProtKB-KW"/>
</dbReference>
<dbReference type="PROSITE" id="PS50989">
    <property type="entry name" value="COA_CT_CTER"/>
    <property type="match status" value="1"/>
</dbReference>
<dbReference type="GO" id="GO:0009317">
    <property type="term" value="C:acetyl-CoA carboxylase complex"/>
    <property type="evidence" value="ECO:0007669"/>
    <property type="project" value="InterPro"/>
</dbReference>
<dbReference type="EMBL" id="JACEOG010000001">
    <property type="protein sequence ID" value="MBA4607228.1"/>
    <property type="molecule type" value="Genomic_DNA"/>
</dbReference>
<accession>A0A838XEK1</accession>
<keyword evidence="5" id="KW-1185">Reference proteome</keyword>
<name>A0A838XEK1_9ACTN</name>
<evidence type="ECO:0000259" key="3">
    <source>
        <dbReference type="PROSITE" id="PS50989"/>
    </source>
</evidence>
<gene>
    <name evidence="4" type="ORF">H1W00_01915</name>
</gene>
<dbReference type="SUPFAM" id="SSF52096">
    <property type="entry name" value="ClpP/crotonase"/>
    <property type="match status" value="2"/>
</dbReference>
<dbReference type="GO" id="GO:0003989">
    <property type="term" value="F:acetyl-CoA carboxylase activity"/>
    <property type="evidence" value="ECO:0007669"/>
    <property type="project" value="InterPro"/>
</dbReference>
<dbReference type="Proteomes" id="UP000550354">
    <property type="component" value="Unassembled WGS sequence"/>
</dbReference>
<dbReference type="Pfam" id="PF01039">
    <property type="entry name" value="Carboxyl_trans"/>
    <property type="match status" value="1"/>
</dbReference>
<reference evidence="4 5" key="1">
    <citation type="submission" date="2020-07" db="EMBL/GenBank/DDBJ databases">
        <title>Draft genome and description of Aeromicrobium phoceense strain Marseille-Q0843 isolated from healthy skin swab.</title>
        <authorList>
            <person name="Boxberger M."/>
            <person name="La Scola B."/>
        </authorList>
    </citation>
    <scope>NUCLEOTIDE SEQUENCE [LARGE SCALE GENOMIC DNA]</scope>
    <source>
        <strain evidence="4 5">Marseille-Q0843</strain>
    </source>
</reference>
<dbReference type="GO" id="GO:2001295">
    <property type="term" value="P:malonyl-CoA biosynthetic process"/>
    <property type="evidence" value="ECO:0007669"/>
    <property type="project" value="TreeGrafter"/>
</dbReference>
<dbReference type="Gene3D" id="3.90.226.10">
    <property type="entry name" value="2-enoyl-CoA Hydratase, Chain A, domain 1"/>
    <property type="match status" value="2"/>
</dbReference>
<dbReference type="PRINTS" id="PR01070">
    <property type="entry name" value="ACCCTRFRASEB"/>
</dbReference>
<evidence type="ECO:0000259" key="2">
    <source>
        <dbReference type="PROSITE" id="PS50980"/>
    </source>
</evidence>
<keyword evidence="1 4" id="KW-0808">Transferase</keyword>
<organism evidence="4 5">
    <name type="scientific">Aeromicrobium phoceense</name>
    <dbReference type="NCBI Taxonomy" id="2754045"/>
    <lineage>
        <taxon>Bacteria</taxon>
        <taxon>Bacillati</taxon>
        <taxon>Actinomycetota</taxon>
        <taxon>Actinomycetes</taxon>
        <taxon>Propionibacteriales</taxon>
        <taxon>Nocardioidaceae</taxon>
        <taxon>Aeromicrobium</taxon>
    </lineage>
</organism>
<sequence>MAWNVDTAVTVVVHEGRRNGSTARGPAILGAVSRLTARELIDLVLDPGSWESWDEPVDHTVHPEPYRTDLLAAAERAGTDESIITGRALMRGRPVAVLVNEFKFLAGSIGQVAAERIVRAVRRATAEGIPVLATTASGGTRMQEGTPAFVRMVDISRALMDHKAAGLPYLIYLRHPTTGGVFASWGSLGHITIAEPGALIGFLGPKVYELLNGAPFPPGIQTSDNLANRGIIDAVVMPEELPFMVDTALSILIDPPRESTRARRPGATERRHETWDSVLLTRTPDRPGVREVLRWGCDEIIRLQGTERGERDAAMIVALARIDGEPCVVIGQDRTTQSRIKPMGPAALREARRGMKLANELGLPLVSFIDTPGAELSPDAEQGAIAGEIARCISSMSTMRVPSVSVLLGQGCGGGALALLPASRTIAAENSWLSPLPPEGASAIVFGDVDHAAQLSAEQRISAFDLHESGAVHHLVPEPDDDDPESFARAMAAEVAHHLRELRGQA</sequence>
<comment type="caution">
    <text evidence="4">The sequence shown here is derived from an EMBL/GenBank/DDBJ whole genome shotgun (WGS) entry which is preliminary data.</text>
</comment>
<dbReference type="InterPro" id="IPR034733">
    <property type="entry name" value="AcCoA_carboxyl_beta"/>
</dbReference>
<dbReference type="PANTHER" id="PTHR42995:SF5">
    <property type="entry name" value="ACETYL-COENZYME A CARBOXYLASE CARBOXYL TRANSFERASE SUBUNIT BETA, CHLOROPLASTIC"/>
    <property type="match status" value="1"/>
</dbReference>
<proteinExistence type="predicted"/>
<protein>
    <submittedName>
        <fullName evidence="4">Acetyl-CoA carboxyl transferase</fullName>
    </submittedName>
</protein>
<dbReference type="InterPro" id="IPR011762">
    <property type="entry name" value="COA_CT_N"/>
</dbReference>
<dbReference type="PANTHER" id="PTHR42995">
    <property type="entry name" value="ACETYL-COENZYME A CARBOXYLASE CARBOXYL TRANSFERASE SUBUNIT BETA, CHLOROPLASTIC"/>
    <property type="match status" value="1"/>
</dbReference>
<dbReference type="InterPro" id="IPR011763">
    <property type="entry name" value="COA_CT_C"/>
</dbReference>
<dbReference type="GO" id="GO:0006633">
    <property type="term" value="P:fatty acid biosynthetic process"/>
    <property type="evidence" value="ECO:0007669"/>
    <property type="project" value="InterPro"/>
</dbReference>
<evidence type="ECO:0000313" key="5">
    <source>
        <dbReference type="Proteomes" id="UP000550354"/>
    </source>
</evidence>
<dbReference type="InterPro" id="IPR000438">
    <property type="entry name" value="Acetyl_CoA_COase_Trfase_b_su"/>
</dbReference>
<feature type="domain" description="CoA carboxyltransferase N-terminal" evidence="2">
    <location>
        <begin position="2"/>
        <end position="267"/>
    </location>
</feature>
<dbReference type="PROSITE" id="PS50980">
    <property type="entry name" value="COA_CT_NTER"/>
    <property type="match status" value="1"/>
</dbReference>
<dbReference type="InterPro" id="IPR029045">
    <property type="entry name" value="ClpP/crotonase-like_dom_sf"/>
</dbReference>